<dbReference type="PROSITE" id="PS51352">
    <property type="entry name" value="THIOREDOXIN_2"/>
    <property type="match status" value="1"/>
</dbReference>
<dbReference type="STRING" id="871968.DESME_05570"/>
<dbReference type="InterPro" id="IPR017937">
    <property type="entry name" value="Thioredoxin_CS"/>
</dbReference>
<accession>W0EAM5</accession>
<dbReference type="AlphaFoldDB" id="W0EAM5"/>
<dbReference type="Pfam" id="PF00578">
    <property type="entry name" value="AhpC-TSA"/>
    <property type="match status" value="1"/>
</dbReference>
<evidence type="ECO:0000313" key="2">
    <source>
        <dbReference type="EMBL" id="AHF06583.1"/>
    </source>
</evidence>
<dbReference type="KEGG" id="dmt:DESME_05570"/>
<dbReference type="eggNOG" id="COG0526">
    <property type="taxonomic scope" value="Bacteria"/>
</dbReference>
<dbReference type="PANTHER" id="PTHR42852">
    <property type="entry name" value="THIOL:DISULFIDE INTERCHANGE PROTEIN DSBE"/>
    <property type="match status" value="1"/>
</dbReference>
<dbReference type="PANTHER" id="PTHR42852:SF1">
    <property type="entry name" value="THIOREDOXIN-LIKE PROTEIN YNEN"/>
    <property type="match status" value="1"/>
</dbReference>
<feature type="domain" description="Thioredoxin" evidence="1">
    <location>
        <begin position="43"/>
        <end position="183"/>
    </location>
</feature>
<protein>
    <submittedName>
        <fullName evidence="2">Cytochrome C biogenesis protein</fullName>
    </submittedName>
</protein>
<sequence>MKKYLAIIVLIGLALWGFGSVQGNRSTSNTSSSNQAQALTVGLEVGNLAPDFALQTLEGKSITLSSLKGKKVILNFWASWCPPCRQEMPDMEKFYKENNNGEIEILAVNLTDAEKSRADVPTFMKTNGITFPVVLDEKGKVGQLYNVSSIPASFIIDSKGVIQKKLVGPMTYESMKSMLTAIR</sequence>
<dbReference type="Proteomes" id="UP000010847">
    <property type="component" value="Chromosome"/>
</dbReference>
<dbReference type="InterPro" id="IPR013766">
    <property type="entry name" value="Thioredoxin_domain"/>
</dbReference>
<dbReference type="CDD" id="cd02966">
    <property type="entry name" value="TlpA_like_family"/>
    <property type="match status" value="1"/>
</dbReference>
<dbReference type="InterPro" id="IPR000866">
    <property type="entry name" value="AhpC/TSA"/>
</dbReference>
<evidence type="ECO:0000259" key="1">
    <source>
        <dbReference type="PROSITE" id="PS51352"/>
    </source>
</evidence>
<dbReference type="GO" id="GO:0016491">
    <property type="term" value="F:oxidoreductase activity"/>
    <property type="evidence" value="ECO:0007669"/>
    <property type="project" value="InterPro"/>
</dbReference>
<name>W0EAM5_9FIRM</name>
<dbReference type="InterPro" id="IPR036249">
    <property type="entry name" value="Thioredoxin-like_sf"/>
</dbReference>
<dbReference type="PROSITE" id="PS00194">
    <property type="entry name" value="THIOREDOXIN_1"/>
    <property type="match status" value="1"/>
</dbReference>
<dbReference type="SUPFAM" id="SSF52833">
    <property type="entry name" value="Thioredoxin-like"/>
    <property type="match status" value="1"/>
</dbReference>
<dbReference type="GO" id="GO:0016209">
    <property type="term" value="F:antioxidant activity"/>
    <property type="evidence" value="ECO:0007669"/>
    <property type="project" value="InterPro"/>
</dbReference>
<dbReference type="EMBL" id="CP007032">
    <property type="protein sequence ID" value="AHF06583.1"/>
    <property type="molecule type" value="Genomic_DNA"/>
</dbReference>
<dbReference type="HOGENOM" id="CLU_042529_11_4_9"/>
<evidence type="ECO:0000313" key="3">
    <source>
        <dbReference type="Proteomes" id="UP000010847"/>
    </source>
</evidence>
<gene>
    <name evidence="2" type="ORF">DESME_05570</name>
</gene>
<keyword evidence="3" id="KW-1185">Reference proteome</keyword>
<proteinExistence type="predicted"/>
<reference evidence="2 3" key="1">
    <citation type="submission" date="2013-12" db="EMBL/GenBank/DDBJ databases">
        <authorList>
            <consortium name="DOE Joint Genome Institute"/>
            <person name="Smidt H."/>
            <person name="Huntemann M."/>
            <person name="Han J."/>
            <person name="Chen A."/>
            <person name="Kyrpides N."/>
            <person name="Mavromatis K."/>
            <person name="Markowitz V."/>
            <person name="Palaniappan K."/>
            <person name="Ivanova N."/>
            <person name="Schaumberg A."/>
            <person name="Pati A."/>
            <person name="Liolios K."/>
            <person name="Nordberg H.P."/>
            <person name="Cantor M.N."/>
            <person name="Hua S.X."/>
            <person name="Woyke T."/>
        </authorList>
    </citation>
    <scope>NUCLEOTIDE SEQUENCE [LARGE SCALE GENOMIC DNA]</scope>
    <source>
        <strain evidence="3">DSM 15288</strain>
    </source>
</reference>
<dbReference type="Gene3D" id="3.40.30.10">
    <property type="entry name" value="Glutaredoxin"/>
    <property type="match status" value="1"/>
</dbReference>
<organism evidence="2 3">
    <name type="scientific">Desulfitobacterium metallireducens DSM 15288</name>
    <dbReference type="NCBI Taxonomy" id="871968"/>
    <lineage>
        <taxon>Bacteria</taxon>
        <taxon>Bacillati</taxon>
        <taxon>Bacillota</taxon>
        <taxon>Clostridia</taxon>
        <taxon>Eubacteriales</taxon>
        <taxon>Desulfitobacteriaceae</taxon>
        <taxon>Desulfitobacterium</taxon>
    </lineage>
</organism>
<dbReference type="InterPro" id="IPR050553">
    <property type="entry name" value="Thioredoxin_ResA/DsbE_sf"/>
</dbReference>